<gene>
    <name evidence="2" type="ORF">H5P28_00985</name>
</gene>
<evidence type="ECO:0000313" key="2">
    <source>
        <dbReference type="EMBL" id="MBC2592826.1"/>
    </source>
</evidence>
<feature type="transmembrane region" description="Helical" evidence="1">
    <location>
        <begin position="20"/>
        <end position="42"/>
    </location>
</feature>
<dbReference type="InterPro" id="IPR012902">
    <property type="entry name" value="N_methyl_site"/>
</dbReference>
<dbReference type="AlphaFoldDB" id="A0A842HAS7"/>
<dbReference type="InterPro" id="IPR027558">
    <property type="entry name" value="Pre_pil_HX9DG_C"/>
</dbReference>
<dbReference type="SUPFAM" id="SSF54523">
    <property type="entry name" value="Pili subunits"/>
    <property type="match status" value="1"/>
</dbReference>
<name>A0A842HAS7_9BACT</name>
<dbReference type="Proteomes" id="UP000546464">
    <property type="component" value="Unassembled WGS sequence"/>
</dbReference>
<keyword evidence="3" id="KW-1185">Reference proteome</keyword>
<evidence type="ECO:0000313" key="3">
    <source>
        <dbReference type="Proteomes" id="UP000546464"/>
    </source>
</evidence>
<dbReference type="Pfam" id="PF07963">
    <property type="entry name" value="N_methyl"/>
    <property type="match status" value="1"/>
</dbReference>
<comment type="caution">
    <text evidence="2">The sequence shown here is derived from an EMBL/GenBank/DDBJ whole genome shotgun (WGS) entry which is preliminary data.</text>
</comment>
<dbReference type="EMBL" id="JACHVB010000011">
    <property type="protein sequence ID" value="MBC2592826.1"/>
    <property type="molecule type" value="Genomic_DNA"/>
</dbReference>
<keyword evidence="1" id="KW-0812">Transmembrane</keyword>
<dbReference type="InterPro" id="IPR045584">
    <property type="entry name" value="Pilin-like"/>
</dbReference>
<dbReference type="NCBIfam" id="TIGR04294">
    <property type="entry name" value="pre_pil_HX9DG"/>
    <property type="match status" value="1"/>
</dbReference>
<protein>
    <submittedName>
        <fullName evidence="2">Prepilin-type N-terminal cleavage/methylation domain-containing protein</fullName>
    </submittedName>
</protein>
<proteinExistence type="predicted"/>
<keyword evidence="1" id="KW-0472">Membrane</keyword>
<sequence length="241" mass="26639">MKTAKRHFATGKRGFTLTEFIVAVAVIVVLTAIAIPAISGIISNARMAGCSSNLRQLGAAGLLYVQDNGGKMFPYRSGDNQSMGWNWLLMPYVGFNKSQGSTKECEVFICPERTLDVKKPTYYLRFTYCINNTLVAGPEDSSPPLLNAITSPQNVIFFADSGQVPQWSGSSSYAFRWKRNPPPPDPKGILSPKADPDVDDSSNYGYFRYRHNGSCNAVFIDGHVDSFRPGEVLNENYYSSY</sequence>
<dbReference type="RefSeq" id="WP_185673841.1">
    <property type="nucleotide sequence ID" value="NZ_JACHVB010000011.1"/>
</dbReference>
<dbReference type="Gene3D" id="3.30.700.10">
    <property type="entry name" value="Glycoprotein, Type 4 Pilin"/>
    <property type="match status" value="1"/>
</dbReference>
<dbReference type="PANTHER" id="PTHR30093">
    <property type="entry name" value="GENERAL SECRETION PATHWAY PROTEIN G"/>
    <property type="match status" value="1"/>
</dbReference>
<accession>A0A842HAS7</accession>
<reference evidence="2 3" key="1">
    <citation type="submission" date="2020-07" db="EMBL/GenBank/DDBJ databases">
        <authorList>
            <person name="Feng X."/>
        </authorList>
    </citation>
    <scope>NUCLEOTIDE SEQUENCE [LARGE SCALE GENOMIC DNA]</scope>
    <source>
        <strain evidence="2 3">JCM31066</strain>
    </source>
</reference>
<keyword evidence="1" id="KW-1133">Transmembrane helix</keyword>
<dbReference type="NCBIfam" id="TIGR02532">
    <property type="entry name" value="IV_pilin_GFxxxE"/>
    <property type="match status" value="1"/>
</dbReference>
<evidence type="ECO:0000256" key="1">
    <source>
        <dbReference type="SAM" id="Phobius"/>
    </source>
</evidence>
<organism evidence="2 3">
    <name type="scientific">Ruficoccus amylovorans</name>
    <dbReference type="NCBI Taxonomy" id="1804625"/>
    <lineage>
        <taxon>Bacteria</taxon>
        <taxon>Pseudomonadati</taxon>
        <taxon>Verrucomicrobiota</taxon>
        <taxon>Opitutia</taxon>
        <taxon>Puniceicoccales</taxon>
        <taxon>Cerasicoccaceae</taxon>
        <taxon>Ruficoccus</taxon>
    </lineage>
</organism>